<keyword evidence="2" id="KW-1185">Reference proteome</keyword>
<evidence type="ECO:0000313" key="2">
    <source>
        <dbReference type="Proteomes" id="UP000008139"/>
    </source>
</evidence>
<dbReference type="GO" id="GO:0006313">
    <property type="term" value="P:DNA transposition"/>
    <property type="evidence" value="ECO:0007669"/>
    <property type="project" value="InterPro"/>
</dbReference>
<evidence type="ECO:0000313" key="1">
    <source>
        <dbReference type="EMBL" id="AEA34642.1"/>
    </source>
</evidence>
<dbReference type="SUPFAM" id="SSF46689">
    <property type="entry name" value="Homeodomain-like"/>
    <property type="match status" value="1"/>
</dbReference>
<organism evidence="1 2">
    <name type="scientific">Hippea maritima (strain ATCC 700847 / DSM 10411 / MH2)</name>
    <dbReference type="NCBI Taxonomy" id="760142"/>
    <lineage>
        <taxon>Bacteria</taxon>
        <taxon>Pseudomonadati</taxon>
        <taxon>Campylobacterota</taxon>
        <taxon>Desulfurellia</taxon>
        <taxon>Desulfurellales</taxon>
        <taxon>Hippeaceae</taxon>
        <taxon>Hippea</taxon>
    </lineage>
</organism>
<dbReference type="HOGENOM" id="CLU_027402_36_2_7"/>
<reference evidence="2" key="2">
    <citation type="submission" date="2011-03" db="EMBL/GenBank/DDBJ databases">
        <title>The complete genome of Hippea maritima DSM 10411.</title>
        <authorList>
            <consortium name="US DOE Joint Genome Institute (JGI-PGF)"/>
            <person name="Lucas S."/>
            <person name="Copeland A."/>
            <person name="Lapidus A."/>
            <person name="Bruce D."/>
            <person name="Goodwin L."/>
            <person name="Pitluck S."/>
            <person name="Peters L."/>
            <person name="Kyrpides N."/>
            <person name="Mavromatis K."/>
            <person name="Pagani I."/>
            <person name="Ivanova N."/>
            <person name="Mikhailova N."/>
            <person name="Lu M."/>
            <person name="Detter J.C."/>
            <person name="Tapia R."/>
            <person name="Han C."/>
            <person name="Land M."/>
            <person name="Hauser L."/>
            <person name="Markowitz V."/>
            <person name="Cheng J.-F."/>
            <person name="Hugenholtz P."/>
            <person name="Woyke T."/>
            <person name="Wu D."/>
            <person name="Spring S."/>
            <person name="Schroeder M."/>
            <person name="Brambilla E."/>
            <person name="Klenk H.-P."/>
            <person name="Eisen J.A."/>
        </authorList>
    </citation>
    <scope>NUCLEOTIDE SEQUENCE [LARGE SCALE GENOMIC DNA]</scope>
    <source>
        <strain evidence="2">ATCC 700847 / DSM 10411 / MH2</strain>
    </source>
</reference>
<name>F2LUX3_HIPMA</name>
<dbReference type="InterPro" id="IPR009057">
    <property type="entry name" value="Homeodomain-like_sf"/>
</dbReference>
<dbReference type="InterPro" id="IPR002514">
    <property type="entry name" value="Transposase_8"/>
</dbReference>
<dbReference type="STRING" id="760142.Hipma_1700"/>
<sequence>MARKKYSAEFKTQVVLEALKGEKSLNQIAQDNNILPKNIERWKKEFLANAEIAMEPSKAVKEYKDKIKELGLID</sequence>
<dbReference type="InParanoid" id="F2LUX3"/>
<dbReference type="InterPro" id="IPR036388">
    <property type="entry name" value="WH-like_DNA-bd_sf"/>
</dbReference>
<reference evidence="1 2" key="1">
    <citation type="journal article" date="2011" name="Stand. Genomic Sci.">
        <title>Complete genome sequence of the thermophilic sulfur-reducer Hippea maritima type strain (MH(2)).</title>
        <authorList>
            <person name="Huntemann M."/>
            <person name="Lu M."/>
            <person name="Nolan M."/>
            <person name="Lapidus A."/>
            <person name="Lucas S."/>
            <person name="Hammon N."/>
            <person name="Deshpande S."/>
            <person name="Cheng J.F."/>
            <person name="Tapia R."/>
            <person name="Han C."/>
            <person name="Goodwin L."/>
            <person name="Pitluck S."/>
            <person name="Liolios K."/>
            <person name="Pagani I."/>
            <person name="Ivanova N."/>
            <person name="Ovchinikova G."/>
            <person name="Pati A."/>
            <person name="Chen A."/>
            <person name="Palaniappan K."/>
            <person name="Land M."/>
            <person name="Hauser L."/>
            <person name="Jeffries C.D."/>
            <person name="Detter J.C."/>
            <person name="Brambilla E.M."/>
            <person name="Rohde M."/>
            <person name="Spring S."/>
            <person name="Goker M."/>
            <person name="Woyke T."/>
            <person name="Bristow J."/>
            <person name="Eisen J.A."/>
            <person name="Markowitz V."/>
            <person name="Hugenholtz P."/>
            <person name="Kyrpides N.C."/>
            <person name="Klenk H.P."/>
            <person name="Mavromatis K."/>
        </authorList>
    </citation>
    <scope>NUCLEOTIDE SEQUENCE [LARGE SCALE GENOMIC DNA]</scope>
    <source>
        <strain evidence="2">ATCC 700847 / DSM 10411 / MH2</strain>
    </source>
</reference>
<dbReference type="EMBL" id="CP002606">
    <property type="protein sequence ID" value="AEA34642.1"/>
    <property type="molecule type" value="Genomic_DNA"/>
</dbReference>
<dbReference type="Pfam" id="PF01527">
    <property type="entry name" value="HTH_Tnp_1"/>
    <property type="match status" value="1"/>
</dbReference>
<dbReference type="GO" id="GO:0003677">
    <property type="term" value="F:DNA binding"/>
    <property type="evidence" value="ECO:0007669"/>
    <property type="project" value="InterPro"/>
</dbReference>
<dbReference type="KEGG" id="hmr:Hipma_1700"/>
<protein>
    <submittedName>
        <fullName evidence="1">Transposase IS3/IS911 family protein</fullName>
    </submittedName>
</protein>
<dbReference type="Proteomes" id="UP000008139">
    <property type="component" value="Chromosome"/>
</dbReference>
<dbReference type="GO" id="GO:0004803">
    <property type="term" value="F:transposase activity"/>
    <property type="evidence" value="ECO:0007669"/>
    <property type="project" value="InterPro"/>
</dbReference>
<dbReference type="RefSeq" id="WP_013682665.1">
    <property type="nucleotide sequence ID" value="NC_015318.1"/>
</dbReference>
<gene>
    <name evidence="1" type="ordered locus">Hipma_1700</name>
</gene>
<dbReference type="eggNOG" id="COG2963">
    <property type="taxonomic scope" value="Bacteria"/>
</dbReference>
<dbReference type="Gene3D" id="1.10.10.10">
    <property type="entry name" value="Winged helix-like DNA-binding domain superfamily/Winged helix DNA-binding domain"/>
    <property type="match status" value="1"/>
</dbReference>
<proteinExistence type="predicted"/>
<dbReference type="AlphaFoldDB" id="F2LUX3"/>
<accession>F2LUX3</accession>